<gene>
    <name evidence="1" type="ORF">NDU88_001253</name>
</gene>
<dbReference type="PANTHER" id="PTHR11505">
    <property type="entry name" value="L1 TRANSPOSABLE ELEMENT-RELATED"/>
    <property type="match status" value="1"/>
</dbReference>
<proteinExistence type="predicted"/>
<dbReference type="Gene3D" id="3.30.70.1820">
    <property type="entry name" value="L1 transposable element, RRM domain"/>
    <property type="match status" value="1"/>
</dbReference>
<evidence type="ECO:0000313" key="2">
    <source>
        <dbReference type="Proteomes" id="UP001066276"/>
    </source>
</evidence>
<name>A0AAV7P6L2_PLEWA</name>
<dbReference type="AlphaFoldDB" id="A0AAV7P6L2"/>
<sequence>MIGPWGSGRPKVAMSNQQRVPVVEGFWWKTVKSASLPSLRQLSGKIDLLREEACPAGNSPPFFGYSILEGGAEERVGEVCSEVSLLHQDLRNVAERVTIAETLISHLEETAKNLSKEMTATCVLNKDVMWWLKDAENRARRNNLRFVGFSEEREGKNATRFQEMWLKSVLPTEKFLSCFLIKRAHRALERLTEEEREEEFISLYTDNILLYVAKPLDSLPCLFQIFADYGS</sequence>
<comment type="caution">
    <text evidence="1">The sequence shown here is derived from an EMBL/GenBank/DDBJ whole genome shotgun (WGS) entry which is preliminary data.</text>
</comment>
<dbReference type="EMBL" id="JANPWB010000011">
    <property type="protein sequence ID" value="KAJ1122769.1"/>
    <property type="molecule type" value="Genomic_DNA"/>
</dbReference>
<dbReference type="Proteomes" id="UP001066276">
    <property type="component" value="Chromosome 7"/>
</dbReference>
<protein>
    <submittedName>
        <fullName evidence="1">Uncharacterized protein</fullName>
    </submittedName>
</protein>
<organism evidence="1 2">
    <name type="scientific">Pleurodeles waltl</name>
    <name type="common">Iberian ribbed newt</name>
    <dbReference type="NCBI Taxonomy" id="8319"/>
    <lineage>
        <taxon>Eukaryota</taxon>
        <taxon>Metazoa</taxon>
        <taxon>Chordata</taxon>
        <taxon>Craniata</taxon>
        <taxon>Vertebrata</taxon>
        <taxon>Euteleostomi</taxon>
        <taxon>Amphibia</taxon>
        <taxon>Batrachia</taxon>
        <taxon>Caudata</taxon>
        <taxon>Salamandroidea</taxon>
        <taxon>Salamandridae</taxon>
        <taxon>Pleurodelinae</taxon>
        <taxon>Pleurodeles</taxon>
    </lineage>
</organism>
<keyword evidence="2" id="KW-1185">Reference proteome</keyword>
<accession>A0AAV7P6L2</accession>
<reference evidence="1" key="1">
    <citation type="journal article" date="2022" name="bioRxiv">
        <title>Sequencing and chromosome-scale assembly of the giantPleurodeles waltlgenome.</title>
        <authorList>
            <person name="Brown T."/>
            <person name="Elewa A."/>
            <person name="Iarovenko S."/>
            <person name="Subramanian E."/>
            <person name="Araus A.J."/>
            <person name="Petzold A."/>
            <person name="Susuki M."/>
            <person name="Suzuki K.-i.T."/>
            <person name="Hayashi T."/>
            <person name="Toyoda A."/>
            <person name="Oliveira C."/>
            <person name="Osipova E."/>
            <person name="Leigh N.D."/>
            <person name="Simon A."/>
            <person name="Yun M.H."/>
        </authorList>
    </citation>
    <scope>NUCLEOTIDE SEQUENCE</scope>
    <source>
        <strain evidence="1">20211129_DDA</strain>
        <tissue evidence="1">Liver</tissue>
    </source>
</reference>
<dbReference type="InterPro" id="IPR004244">
    <property type="entry name" value="Transposase_22"/>
</dbReference>
<evidence type="ECO:0000313" key="1">
    <source>
        <dbReference type="EMBL" id="KAJ1122769.1"/>
    </source>
</evidence>